<dbReference type="AlphaFoldDB" id="A0A1G2PIM2"/>
<comment type="caution">
    <text evidence="1">The sequence shown here is derived from an EMBL/GenBank/DDBJ whole genome shotgun (WGS) entry which is preliminary data.</text>
</comment>
<reference evidence="1 2" key="1">
    <citation type="journal article" date="2016" name="Nat. Commun.">
        <title>Thousands of microbial genomes shed light on interconnected biogeochemical processes in an aquifer system.</title>
        <authorList>
            <person name="Anantharaman K."/>
            <person name="Brown C.T."/>
            <person name="Hug L.A."/>
            <person name="Sharon I."/>
            <person name="Castelle C.J."/>
            <person name="Probst A.J."/>
            <person name="Thomas B.C."/>
            <person name="Singh A."/>
            <person name="Wilkins M.J."/>
            <person name="Karaoz U."/>
            <person name="Brodie E.L."/>
            <person name="Williams K.H."/>
            <person name="Hubbard S.S."/>
            <person name="Banfield J.F."/>
        </authorList>
    </citation>
    <scope>NUCLEOTIDE SEQUENCE [LARGE SCALE GENOMIC DNA]</scope>
</reference>
<evidence type="ECO:0000313" key="2">
    <source>
        <dbReference type="Proteomes" id="UP000177629"/>
    </source>
</evidence>
<dbReference type="EMBL" id="MHSS01000008">
    <property type="protein sequence ID" value="OHA48178.1"/>
    <property type="molecule type" value="Genomic_DNA"/>
</dbReference>
<name>A0A1G2PIM2_9BACT</name>
<proteinExistence type="predicted"/>
<protein>
    <submittedName>
        <fullName evidence="1">Uncharacterized protein</fullName>
    </submittedName>
</protein>
<organism evidence="1 2">
    <name type="scientific">Candidatus Terrybacteria bacterium RIFCSPHIGHO2_01_FULL_48_17</name>
    <dbReference type="NCBI Taxonomy" id="1802362"/>
    <lineage>
        <taxon>Bacteria</taxon>
        <taxon>Candidatus Terryibacteriota</taxon>
    </lineage>
</organism>
<gene>
    <name evidence="1" type="ORF">A2806_00890</name>
</gene>
<sequence>MTNEKPHVIAAAVVFCMDWRLYQKDAPQAISLVQDVLGIVECDVLVAAGVSKALVEPQIPALRESLLWHIETSQKLHHINALVLVDHDNKCGAYGMGDPIKEEQAHRANLARAGVMLQEDSRFAYLKIILAIARIDEDNKVKKIEVVGELPPRRALV</sequence>
<accession>A0A1G2PIM2</accession>
<evidence type="ECO:0000313" key="1">
    <source>
        <dbReference type="EMBL" id="OHA48178.1"/>
    </source>
</evidence>
<dbReference type="STRING" id="1802362.A2806_00890"/>
<dbReference type="Proteomes" id="UP000177629">
    <property type="component" value="Unassembled WGS sequence"/>
</dbReference>